<keyword evidence="9" id="KW-1185">Reference proteome</keyword>
<protein>
    <recommendedName>
        <fullName evidence="10">Major facilitator superfamily (MFS) profile domain-containing protein</fullName>
    </recommendedName>
</protein>
<feature type="transmembrane region" description="Helical" evidence="7">
    <location>
        <begin position="453"/>
        <end position="475"/>
    </location>
</feature>
<dbReference type="SUPFAM" id="SSF103473">
    <property type="entry name" value="MFS general substrate transporter"/>
    <property type="match status" value="2"/>
</dbReference>
<feature type="transmembrane region" description="Helical" evidence="7">
    <location>
        <begin position="284"/>
        <end position="310"/>
    </location>
</feature>
<name>A0ABX8IAY2_9ASCO</name>
<evidence type="ECO:0000313" key="8">
    <source>
        <dbReference type="EMBL" id="QWU90454.1"/>
    </source>
</evidence>
<evidence type="ECO:0008006" key="10">
    <source>
        <dbReference type="Google" id="ProtNLM"/>
    </source>
</evidence>
<evidence type="ECO:0000256" key="3">
    <source>
        <dbReference type="ARBA" id="ARBA00022692"/>
    </source>
</evidence>
<feature type="transmembrane region" description="Helical" evidence="7">
    <location>
        <begin position="424"/>
        <end position="441"/>
    </location>
</feature>
<feature type="transmembrane region" description="Helical" evidence="7">
    <location>
        <begin position="195"/>
        <end position="216"/>
    </location>
</feature>
<comment type="similarity">
    <text evidence="2">Belongs to the major facilitator superfamily.</text>
</comment>
<reference evidence="8 9" key="1">
    <citation type="submission" date="2021-06" db="EMBL/GenBank/DDBJ databases">
        <title>Candida outbreak in Lebanon.</title>
        <authorList>
            <person name="Finianos M."/>
        </authorList>
    </citation>
    <scope>NUCLEOTIDE SEQUENCE [LARGE SCALE GENOMIC DNA]</scope>
    <source>
        <strain evidence="8">CA3LBN</strain>
    </source>
</reference>
<dbReference type="EMBL" id="CP076667">
    <property type="protein sequence ID" value="QWU90454.1"/>
    <property type="molecule type" value="Genomic_DNA"/>
</dbReference>
<feature type="region of interest" description="Disordered" evidence="6">
    <location>
        <begin position="1"/>
        <end position="34"/>
    </location>
</feature>
<keyword evidence="5 7" id="KW-0472">Membrane</keyword>
<evidence type="ECO:0000313" key="9">
    <source>
        <dbReference type="Proteomes" id="UP000825434"/>
    </source>
</evidence>
<dbReference type="InterPro" id="IPR011701">
    <property type="entry name" value="MFS"/>
</dbReference>
<feature type="transmembrane region" description="Helical" evidence="7">
    <location>
        <begin position="487"/>
        <end position="510"/>
    </location>
</feature>
<comment type="subcellular location">
    <subcellularLocation>
        <location evidence="1">Membrane</location>
        <topology evidence="1">Multi-pass membrane protein</topology>
    </subcellularLocation>
</comment>
<feature type="compositionally biased region" description="Basic and acidic residues" evidence="6">
    <location>
        <begin position="14"/>
        <end position="26"/>
    </location>
</feature>
<evidence type="ECO:0000256" key="2">
    <source>
        <dbReference type="ARBA" id="ARBA00008335"/>
    </source>
</evidence>
<dbReference type="Gene3D" id="1.20.1250.20">
    <property type="entry name" value="MFS general substrate transporter like domains"/>
    <property type="match status" value="2"/>
</dbReference>
<feature type="transmembrane region" description="Helical" evidence="7">
    <location>
        <begin position="358"/>
        <end position="384"/>
    </location>
</feature>
<dbReference type="InterPro" id="IPR036259">
    <property type="entry name" value="MFS_trans_sf"/>
</dbReference>
<gene>
    <name evidence="8" type="ORF">CA3LBN_004815</name>
</gene>
<evidence type="ECO:0000256" key="4">
    <source>
        <dbReference type="ARBA" id="ARBA00022989"/>
    </source>
</evidence>
<keyword evidence="3 7" id="KW-0812">Transmembrane</keyword>
<evidence type="ECO:0000256" key="7">
    <source>
        <dbReference type="SAM" id="Phobius"/>
    </source>
</evidence>
<keyword evidence="4 7" id="KW-1133">Transmembrane helix</keyword>
<feature type="transmembrane region" description="Helical" evidence="7">
    <location>
        <begin position="162"/>
        <end position="183"/>
    </location>
</feature>
<feature type="transmembrane region" description="Helical" evidence="7">
    <location>
        <begin position="107"/>
        <end position="124"/>
    </location>
</feature>
<feature type="compositionally biased region" description="Polar residues" evidence="6">
    <location>
        <begin position="1"/>
        <end position="13"/>
    </location>
</feature>
<organism evidence="8 9">
    <name type="scientific">Candidozyma haemuli</name>
    <dbReference type="NCBI Taxonomy" id="45357"/>
    <lineage>
        <taxon>Eukaryota</taxon>
        <taxon>Fungi</taxon>
        <taxon>Dikarya</taxon>
        <taxon>Ascomycota</taxon>
        <taxon>Saccharomycotina</taxon>
        <taxon>Pichiomycetes</taxon>
        <taxon>Metschnikowiaceae</taxon>
        <taxon>Candidozyma</taxon>
    </lineage>
</organism>
<evidence type="ECO:0000256" key="1">
    <source>
        <dbReference type="ARBA" id="ARBA00004141"/>
    </source>
</evidence>
<feature type="transmembrane region" description="Helical" evidence="7">
    <location>
        <begin position="228"/>
        <end position="251"/>
    </location>
</feature>
<sequence length="679" mass="75836">MHQQGSIEAQSGSDIEKRADGDHESVSRVSTDDNGITTNIDKHAEVVTDRGVYRVESLKKVLYTHKNGLRMRVILGVSVLLCAWAAALDSSVTTSLQPWATSAFNHHSMGLGTLNVAVQIINGISKPVWARTANIVSRPATYTLSMLFYVLGYVIVASSHTISAYIVGSALSAAGSSGVDFLNSIIVADMTSLKWRALATSILSTPYIINTWYAGYIVQDLGSSGWRWGYGMFCIIMPVVLSPATIIMFLYEGKAHEYLGQQEKSDYKQEMGFKKNWKKLLWRVLIEVDALGLLLIGFGFSLILLPFSLYDGAEGKWKNPSLIAMFVVGGVLIIFFFMYEFIWAPFPIVPRRCLNRTLVASVVIDFFYQLAGMIPLVYLSSFVYIVKDWSDQDWTYYNNTLTMSLCVFGVVAGVCMRVTHRYKVFQYIGVILAILGSSIMLDGRTASDGTLNIIWSQILNGMGGGFNVVASGVALQASIPHRDMAISISIVNLISSIGSSIGSSISTAIWQGKMEQTLRKYMPSSVTDSEVSEFFASITNLRNYEFSSDVRQAGIKAYREVNFYFYPIAVSLQFIRLAAVFFQSNYYLGDTHNAVETDDHKPIEKREDEEPKKKSWKHILLGLEEMQFGSNSLNIHSFQLGTSMKGKMITVEEQRKKEEENDGKKKKRSWKKILLNVED</sequence>
<dbReference type="PANTHER" id="PTHR23501">
    <property type="entry name" value="MAJOR FACILITATOR SUPERFAMILY"/>
    <property type="match status" value="1"/>
</dbReference>
<feature type="transmembrane region" description="Helical" evidence="7">
    <location>
        <begin position="322"/>
        <end position="346"/>
    </location>
</feature>
<accession>A0ABX8IAY2</accession>
<feature type="transmembrane region" description="Helical" evidence="7">
    <location>
        <begin position="69"/>
        <end position="87"/>
    </location>
</feature>
<dbReference type="Proteomes" id="UP000825434">
    <property type="component" value="Chromosome 7"/>
</dbReference>
<evidence type="ECO:0000256" key="6">
    <source>
        <dbReference type="SAM" id="MobiDB-lite"/>
    </source>
</evidence>
<dbReference type="PANTHER" id="PTHR23501:SF58">
    <property type="entry name" value="LOW AFFINITY HEME TRANSPORTER STR3"/>
    <property type="match status" value="1"/>
</dbReference>
<dbReference type="Pfam" id="PF07690">
    <property type="entry name" value="MFS_1"/>
    <property type="match status" value="1"/>
</dbReference>
<feature type="transmembrane region" description="Helical" evidence="7">
    <location>
        <begin position="136"/>
        <end position="156"/>
    </location>
</feature>
<proteinExistence type="inferred from homology"/>
<feature type="transmembrane region" description="Helical" evidence="7">
    <location>
        <begin position="396"/>
        <end position="415"/>
    </location>
</feature>
<evidence type="ECO:0000256" key="5">
    <source>
        <dbReference type="ARBA" id="ARBA00023136"/>
    </source>
</evidence>